<evidence type="ECO:0000259" key="13">
    <source>
        <dbReference type="Pfam" id="PF00593"/>
    </source>
</evidence>
<evidence type="ECO:0000256" key="3">
    <source>
        <dbReference type="ARBA" id="ARBA00022452"/>
    </source>
</evidence>
<keyword evidence="2 10" id="KW-0813">Transport</keyword>
<sequence length="661" mass="72775">MTIAYHLLAGVAFATLLPAAAALTQDQSQTSPYPPQTPPAEEVAELEEIFVVSTRSRRRVQDEPVRIEVLNEEEIAEKLIMRPGNISMILAETGGVRVQVTSPGLGSANVRVQGMRGRYTQLLADGLPLYGGQSSSLGLLQIPPSDLGQVEVIKGAASALYGGQALGGVVNLISRRPDETREGELILNATSRDGQDVSAYAAAPLSSDWSGSVLATYNHQAIQDLDDDGWIDMAGYTRWSARPRLFWNGDDGATLFLTAGGMTERRRGGTRDGALAPDGQPFRLDQETDRLDAGAVYERPLGDSAWLQARASAVEQSHRHRYGDLIEEDRHQTFLVESSVSAEAMGADWMGGLVWQADDYASDAFPAFDYRYTAPAVFAQVERDWTEDLTVSASARYDDHSRYGGQFSPRLSLLWRPGPWTVRGSWGRGFFAPTPFVEETEAAGLSRLEPIANLEVETASTASLDLGWARGSWETSLTLFGSDIDDAVRLQPVSADRARLINVDGVTRTRGVELLGRWRRAPFVLTANYMYLDADEPEEAGSARRDTPMTPRHSAGFVAMWEEHDRGRLGFEAYYTGAQPLDDDPYRDRGEAYWELGLLGEVVLGRYRLFLNLENLLDERQTRSDSLLRPTRTADGRWTTDAWAPLEGFVANAGVRIRFGG</sequence>
<dbReference type="InterPro" id="IPR039426">
    <property type="entry name" value="TonB-dep_rcpt-like"/>
</dbReference>
<dbReference type="InterPro" id="IPR000531">
    <property type="entry name" value="Beta-barrel_TonB"/>
</dbReference>
<keyword evidence="3 10" id="KW-1134">Transmembrane beta strand</keyword>
<gene>
    <name evidence="15" type="ORF">GGQ93_001410</name>
</gene>
<evidence type="ECO:0000313" key="15">
    <source>
        <dbReference type="EMBL" id="MBB5739708.1"/>
    </source>
</evidence>
<dbReference type="InterPro" id="IPR036942">
    <property type="entry name" value="Beta-barrel_TonB_sf"/>
</dbReference>
<dbReference type="Gene3D" id="2.170.130.10">
    <property type="entry name" value="TonB-dependent receptor, plug domain"/>
    <property type="match status" value="1"/>
</dbReference>
<keyword evidence="5 12" id="KW-0732">Signal</keyword>
<evidence type="ECO:0000256" key="2">
    <source>
        <dbReference type="ARBA" id="ARBA00022448"/>
    </source>
</evidence>
<feature type="chain" id="PRO_5030703124" evidence="12">
    <location>
        <begin position="22"/>
        <end position="661"/>
    </location>
</feature>
<dbReference type="CDD" id="cd01347">
    <property type="entry name" value="ligand_gated_channel"/>
    <property type="match status" value="1"/>
</dbReference>
<evidence type="ECO:0000256" key="4">
    <source>
        <dbReference type="ARBA" id="ARBA00022692"/>
    </source>
</evidence>
<comment type="caution">
    <text evidence="15">The sequence shown here is derived from an EMBL/GenBank/DDBJ whole genome shotgun (WGS) entry which is preliminary data.</text>
</comment>
<keyword evidence="8 15" id="KW-0675">Receptor</keyword>
<dbReference type="Pfam" id="PF07715">
    <property type="entry name" value="Plug"/>
    <property type="match status" value="1"/>
</dbReference>
<keyword evidence="4 10" id="KW-0812">Transmembrane</keyword>
<dbReference type="PROSITE" id="PS52016">
    <property type="entry name" value="TONB_DEPENDENT_REC_3"/>
    <property type="match status" value="1"/>
</dbReference>
<dbReference type="GO" id="GO:0009279">
    <property type="term" value="C:cell outer membrane"/>
    <property type="evidence" value="ECO:0007669"/>
    <property type="project" value="UniProtKB-SubCell"/>
</dbReference>
<protein>
    <submittedName>
        <fullName evidence="15">Outer membrane receptor protein involved in Fe transport</fullName>
    </submittedName>
</protein>
<keyword evidence="16" id="KW-1185">Reference proteome</keyword>
<keyword evidence="6 11" id="KW-0798">TonB box</keyword>
<dbReference type="PANTHER" id="PTHR30069:SF29">
    <property type="entry name" value="HEMOGLOBIN AND HEMOGLOBIN-HAPTOGLOBIN-BINDING PROTEIN 1-RELATED"/>
    <property type="match status" value="1"/>
</dbReference>
<dbReference type="Gene3D" id="2.40.170.20">
    <property type="entry name" value="TonB-dependent receptor, beta-barrel domain"/>
    <property type="match status" value="1"/>
</dbReference>
<feature type="signal peptide" evidence="12">
    <location>
        <begin position="1"/>
        <end position="21"/>
    </location>
</feature>
<evidence type="ECO:0000256" key="12">
    <source>
        <dbReference type="SAM" id="SignalP"/>
    </source>
</evidence>
<feature type="domain" description="TonB-dependent receptor-like beta-barrel" evidence="13">
    <location>
        <begin position="217"/>
        <end position="616"/>
    </location>
</feature>
<evidence type="ECO:0000259" key="14">
    <source>
        <dbReference type="Pfam" id="PF07715"/>
    </source>
</evidence>
<proteinExistence type="inferred from homology"/>
<feature type="domain" description="TonB-dependent receptor plug" evidence="14">
    <location>
        <begin position="60"/>
        <end position="169"/>
    </location>
</feature>
<dbReference type="PANTHER" id="PTHR30069">
    <property type="entry name" value="TONB-DEPENDENT OUTER MEMBRANE RECEPTOR"/>
    <property type="match status" value="1"/>
</dbReference>
<dbReference type="RefSeq" id="WP_183215959.1">
    <property type="nucleotide sequence ID" value="NZ_CAJFZW010000005.1"/>
</dbReference>
<evidence type="ECO:0000256" key="8">
    <source>
        <dbReference type="ARBA" id="ARBA00023170"/>
    </source>
</evidence>
<accession>A0A7W9F9U6</accession>
<comment type="similarity">
    <text evidence="10 11">Belongs to the TonB-dependent receptor family.</text>
</comment>
<dbReference type="SUPFAM" id="SSF56935">
    <property type="entry name" value="Porins"/>
    <property type="match status" value="1"/>
</dbReference>
<evidence type="ECO:0000256" key="5">
    <source>
        <dbReference type="ARBA" id="ARBA00022729"/>
    </source>
</evidence>
<organism evidence="15 16">
    <name type="scientific">Brevundimonas aurantiaca</name>
    <dbReference type="NCBI Taxonomy" id="74316"/>
    <lineage>
        <taxon>Bacteria</taxon>
        <taxon>Pseudomonadati</taxon>
        <taxon>Pseudomonadota</taxon>
        <taxon>Alphaproteobacteria</taxon>
        <taxon>Caulobacterales</taxon>
        <taxon>Caulobacteraceae</taxon>
        <taxon>Brevundimonas</taxon>
    </lineage>
</organism>
<dbReference type="EMBL" id="JACHOQ010000002">
    <property type="protein sequence ID" value="MBB5739708.1"/>
    <property type="molecule type" value="Genomic_DNA"/>
</dbReference>
<evidence type="ECO:0000256" key="9">
    <source>
        <dbReference type="ARBA" id="ARBA00023237"/>
    </source>
</evidence>
<evidence type="ECO:0000256" key="10">
    <source>
        <dbReference type="PROSITE-ProRule" id="PRU01360"/>
    </source>
</evidence>
<dbReference type="InterPro" id="IPR037066">
    <property type="entry name" value="Plug_dom_sf"/>
</dbReference>
<dbReference type="GO" id="GO:0044718">
    <property type="term" value="P:siderophore transmembrane transport"/>
    <property type="evidence" value="ECO:0007669"/>
    <property type="project" value="TreeGrafter"/>
</dbReference>
<name>A0A7W9F9U6_9CAUL</name>
<evidence type="ECO:0000313" key="16">
    <source>
        <dbReference type="Proteomes" id="UP000527324"/>
    </source>
</evidence>
<evidence type="ECO:0000256" key="6">
    <source>
        <dbReference type="ARBA" id="ARBA00023077"/>
    </source>
</evidence>
<dbReference type="InterPro" id="IPR012910">
    <property type="entry name" value="Plug_dom"/>
</dbReference>
<evidence type="ECO:0000256" key="11">
    <source>
        <dbReference type="RuleBase" id="RU003357"/>
    </source>
</evidence>
<dbReference type="Pfam" id="PF00593">
    <property type="entry name" value="TonB_dep_Rec_b-barrel"/>
    <property type="match status" value="1"/>
</dbReference>
<dbReference type="AlphaFoldDB" id="A0A7W9F9U6"/>
<dbReference type="Proteomes" id="UP000527324">
    <property type="component" value="Unassembled WGS sequence"/>
</dbReference>
<evidence type="ECO:0000256" key="1">
    <source>
        <dbReference type="ARBA" id="ARBA00004571"/>
    </source>
</evidence>
<reference evidence="15 16" key="1">
    <citation type="submission" date="2020-08" db="EMBL/GenBank/DDBJ databases">
        <title>Genomic Encyclopedia of Type Strains, Phase IV (KMG-IV): sequencing the most valuable type-strain genomes for metagenomic binning, comparative biology and taxonomic classification.</title>
        <authorList>
            <person name="Goeker M."/>
        </authorList>
    </citation>
    <scope>NUCLEOTIDE SEQUENCE [LARGE SCALE GENOMIC DNA]</scope>
    <source>
        <strain evidence="15 16">DSM 4731</strain>
    </source>
</reference>
<keyword evidence="9 10" id="KW-0998">Cell outer membrane</keyword>
<dbReference type="GO" id="GO:0015344">
    <property type="term" value="F:siderophore uptake transmembrane transporter activity"/>
    <property type="evidence" value="ECO:0007669"/>
    <property type="project" value="TreeGrafter"/>
</dbReference>
<keyword evidence="7 10" id="KW-0472">Membrane</keyword>
<evidence type="ECO:0000256" key="7">
    <source>
        <dbReference type="ARBA" id="ARBA00023136"/>
    </source>
</evidence>
<comment type="subcellular location">
    <subcellularLocation>
        <location evidence="1 10">Cell outer membrane</location>
        <topology evidence="1 10">Multi-pass membrane protein</topology>
    </subcellularLocation>
</comment>